<dbReference type="GO" id="GO:0009089">
    <property type="term" value="P:lysine biosynthetic process via diaminopimelate"/>
    <property type="evidence" value="ECO:0007669"/>
    <property type="project" value="InterPro"/>
</dbReference>
<reference evidence="8 9" key="1">
    <citation type="submission" date="2015-07" db="EMBL/GenBank/DDBJ databases">
        <title>High-quality genome of monoxenous trypanosomatid Leptomonas pyrrhocoris.</title>
        <authorList>
            <person name="Flegontov P."/>
            <person name="Butenko A."/>
            <person name="Firsov S."/>
            <person name="Vlcek C."/>
            <person name="Logacheva M.D."/>
            <person name="Field M."/>
            <person name="Filatov D."/>
            <person name="Flegontova O."/>
            <person name="Gerasimov E."/>
            <person name="Jackson A.P."/>
            <person name="Kelly S."/>
            <person name="Opperdoes F."/>
            <person name="O'Reilly A."/>
            <person name="Votypka J."/>
            <person name="Yurchenko V."/>
            <person name="Lukes J."/>
        </authorList>
    </citation>
    <scope>NUCLEOTIDE SEQUENCE [LARGE SCALE GENOMIC DNA]</scope>
    <source>
        <strain evidence="8">H10</strain>
    </source>
</reference>
<evidence type="ECO:0000256" key="3">
    <source>
        <dbReference type="ARBA" id="ARBA00022898"/>
    </source>
</evidence>
<dbReference type="InterPro" id="IPR009006">
    <property type="entry name" value="Ala_racemase/Decarboxylase_C"/>
</dbReference>
<evidence type="ECO:0000313" key="9">
    <source>
        <dbReference type="Proteomes" id="UP000037923"/>
    </source>
</evidence>
<feature type="domain" description="Orn/DAP/Arg decarboxylase 2 N-terminal" evidence="7">
    <location>
        <begin position="6"/>
        <end position="70"/>
    </location>
</feature>
<dbReference type="PRINTS" id="PR01179">
    <property type="entry name" value="ODADCRBXLASE"/>
</dbReference>
<sequence>MALMDSWGMTECVLNVGGGYGVRYTADDAPLPLSAYIEAIVTAVKEYVAAATSRIKVPAFWIEPGRSLVSEAGTTLYTAGSQKVVPGVRTYLAVDGGMSDNIRPVTYQAVYSAALANKMNAPADHTYNVVGKLCESGDQLIRDVALPAAEEGDVVAVFCTGAYCYAMASNYNKMCRPAVVFAEDGAAKLVVRRESPEDLIRNELPYT</sequence>
<evidence type="ECO:0000256" key="2">
    <source>
        <dbReference type="ARBA" id="ARBA00022793"/>
    </source>
</evidence>
<organism evidence="8 9">
    <name type="scientific">Leptomonas pyrrhocoris</name>
    <name type="common">Firebug parasite</name>
    <dbReference type="NCBI Taxonomy" id="157538"/>
    <lineage>
        <taxon>Eukaryota</taxon>
        <taxon>Discoba</taxon>
        <taxon>Euglenozoa</taxon>
        <taxon>Kinetoplastea</taxon>
        <taxon>Metakinetoplastina</taxon>
        <taxon>Trypanosomatida</taxon>
        <taxon>Trypanosomatidae</taxon>
        <taxon>Leishmaniinae</taxon>
        <taxon>Leptomonas</taxon>
    </lineage>
</organism>
<dbReference type="OMA" id="CMSMASC"/>
<dbReference type="SUPFAM" id="SSF51419">
    <property type="entry name" value="PLP-binding barrel"/>
    <property type="match status" value="1"/>
</dbReference>
<evidence type="ECO:0000256" key="4">
    <source>
        <dbReference type="ARBA" id="ARBA00023239"/>
    </source>
</evidence>
<keyword evidence="2" id="KW-0210">Decarboxylase</keyword>
<dbReference type="OrthoDB" id="2591682at2759"/>
<dbReference type="GeneID" id="26909207"/>
<evidence type="ECO:0000259" key="7">
    <source>
        <dbReference type="Pfam" id="PF02784"/>
    </source>
</evidence>
<dbReference type="PANTHER" id="PTHR43727:SF2">
    <property type="entry name" value="GROUP IV DECARBOXYLASE"/>
    <property type="match status" value="1"/>
</dbReference>
<dbReference type="PANTHER" id="PTHR43727">
    <property type="entry name" value="DIAMINOPIMELATE DECARBOXYLASE"/>
    <property type="match status" value="1"/>
</dbReference>
<dbReference type="RefSeq" id="XP_015653387.1">
    <property type="nucleotide sequence ID" value="XM_015808102.1"/>
</dbReference>
<keyword evidence="9" id="KW-1185">Reference proteome</keyword>
<dbReference type="VEuPathDB" id="TriTrypDB:LpyrH10_27_0790"/>
<evidence type="ECO:0000259" key="6">
    <source>
        <dbReference type="Pfam" id="PF00278"/>
    </source>
</evidence>
<dbReference type="Proteomes" id="UP000037923">
    <property type="component" value="Unassembled WGS sequence"/>
</dbReference>
<dbReference type="Gene3D" id="2.40.37.10">
    <property type="entry name" value="Lyase, Ornithine Decarboxylase, Chain A, domain 1"/>
    <property type="match status" value="1"/>
</dbReference>
<accession>A0A0N0DRU1</accession>
<evidence type="ECO:0000256" key="5">
    <source>
        <dbReference type="RuleBase" id="RU003737"/>
    </source>
</evidence>
<dbReference type="InterPro" id="IPR029066">
    <property type="entry name" value="PLP-binding_barrel"/>
</dbReference>
<dbReference type="Pfam" id="PF02784">
    <property type="entry name" value="Orn_Arg_deC_N"/>
    <property type="match status" value="1"/>
</dbReference>
<keyword evidence="4" id="KW-0456">Lyase</keyword>
<dbReference type="InterPro" id="IPR002986">
    <property type="entry name" value="DAP_deCOOHase_LysA"/>
</dbReference>
<comment type="cofactor">
    <cofactor evidence="1">
        <name>pyridoxal 5'-phosphate</name>
        <dbReference type="ChEBI" id="CHEBI:597326"/>
    </cofactor>
</comment>
<dbReference type="InterPro" id="IPR022644">
    <property type="entry name" value="De-COase2_N"/>
</dbReference>
<dbReference type="Pfam" id="PF00278">
    <property type="entry name" value="Orn_DAP_Arg_deC"/>
    <property type="match status" value="1"/>
</dbReference>
<dbReference type="InterPro" id="IPR022643">
    <property type="entry name" value="De-COase2_C"/>
</dbReference>
<dbReference type="GO" id="GO:0008836">
    <property type="term" value="F:diaminopimelate decarboxylase activity"/>
    <property type="evidence" value="ECO:0007669"/>
    <property type="project" value="InterPro"/>
</dbReference>
<protein>
    <submittedName>
        <fullName evidence="8">Putative bacterial-type diaminopimelate decarboxylase</fullName>
    </submittedName>
</protein>
<dbReference type="PRINTS" id="PR01181">
    <property type="entry name" value="DAPDCRBXLASE"/>
</dbReference>
<proteinExistence type="inferred from homology"/>
<name>A0A0N0DRU1_LEPPY</name>
<evidence type="ECO:0000313" key="8">
    <source>
        <dbReference type="EMBL" id="KPA74948.1"/>
    </source>
</evidence>
<comment type="caution">
    <text evidence="8">The sequence shown here is derived from an EMBL/GenBank/DDBJ whole genome shotgun (WGS) entry which is preliminary data.</text>
</comment>
<dbReference type="InterPro" id="IPR000183">
    <property type="entry name" value="Orn/DAP/Arg_de-COase"/>
</dbReference>
<dbReference type="AlphaFoldDB" id="A0A0N0DRU1"/>
<gene>
    <name evidence="8" type="ORF">ABB37_08924</name>
</gene>
<dbReference type="SUPFAM" id="SSF50621">
    <property type="entry name" value="Alanine racemase C-terminal domain-like"/>
    <property type="match status" value="1"/>
</dbReference>
<feature type="domain" description="Orn/DAP/Arg decarboxylase 2 C-terminal" evidence="6">
    <location>
        <begin position="71"/>
        <end position="161"/>
    </location>
</feature>
<dbReference type="EMBL" id="LGTL01000027">
    <property type="protein sequence ID" value="KPA74948.1"/>
    <property type="molecule type" value="Genomic_DNA"/>
</dbReference>
<comment type="similarity">
    <text evidence="5">Belongs to the Orn/Lys/Arg decarboxylase class-II family.</text>
</comment>
<evidence type="ECO:0000256" key="1">
    <source>
        <dbReference type="ARBA" id="ARBA00001933"/>
    </source>
</evidence>
<keyword evidence="3" id="KW-0663">Pyridoxal phosphate</keyword>